<proteinExistence type="predicted"/>
<dbReference type="AlphaFoldDB" id="A0A9P7FPF2"/>
<protein>
    <submittedName>
        <fullName evidence="1">Uncharacterized protein</fullName>
    </submittedName>
</protein>
<keyword evidence="2" id="KW-1185">Reference proteome</keyword>
<accession>A0A9P7FPF2</accession>
<evidence type="ECO:0000313" key="1">
    <source>
        <dbReference type="EMBL" id="KAG5635859.1"/>
    </source>
</evidence>
<feature type="non-terminal residue" evidence="1">
    <location>
        <position position="179"/>
    </location>
</feature>
<reference evidence="1" key="2">
    <citation type="submission" date="2021-10" db="EMBL/GenBank/DDBJ databases">
        <title>Phylogenomics reveals ancestral predisposition of the termite-cultivated fungus Termitomyces towards a domesticated lifestyle.</title>
        <authorList>
            <person name="Auxier B."/>
            <person name="Grum-Grzhimaylo A."/>
            <person name="Cardenas M.E."/>
            <person name="Lodge J.D."/>
            <person name="Laessoe T."/>
            <person name="Pedersen O."/>
            <person name="Smith M.E."/>
            <person name="Kuyper T.W."/>
            <person name="Franco-Molano E.A."/>
            <person name="Baroni T.J."/>
            <person name="Aanen D.K."/>
        </authorList>
    </citation>
    <scope>NUCLEOTIDE SEQUENCE</scope>
    <source>
        <strain evidence="1">AP01</strain>
        <tissue evidence="1">Mycelium</tissue>
    </source>
</reference>
<gene>
    <name evidence="1" type="ORF">DXG03_005222</name>
</gene>
<name>A0A9P7FPF2_9AGAR</name>
<evidence type="ECO:0000313" key="2">
    <source>
        <dbReference type="Proteomes" id="UP000775547"/>
    </source>
</evidence>
<organism evidence="1 2">
    <name type="scientific">Asterophora parasitica</name>
    <dbReference type="NCBI Taxonomy" id="117018"/>
    <lineage>
        <taxon>Eukaryota</taxon>
        <taxon>Fungi</taxon>
        <taxon>Dikarya</taxon>
        <taxon>Basidiomycota</taxon>
        <taxon>Agaricomycotina</taxon>
        <taxon>Agaricomycetes</taxon>
        <taxon>Agaricomycetidae</taxon>
        <taxon>Agaricales</taxon>
        <taxon>Tricholomatineae</taxon>
        <taxon>Lyophyllaceae</taxon>
        <taxon>Asterophora</taxon>
    </lineage>
</organism>
<reference evidence="1" key="1">
    <citation type="submission" date="2020-07" db="EMBL/GenBank/DDBJ databases">
        <authorList>
            <person name="Nieuwenhuis M."/>
            <person name="Van De Peppel L.J.J."/>
        </authorList>
    </citation>
    <scope>NUCLEOTIDE SEQUENCE</scope>
    <source>
        <strain evidence="1">AP01</strain>
        <tissue evidence="1">Mycelium</tissue>
    </source>
</reference>
<dbReference type="EMBL" id="JABCKV010003109">
    <property type="protein sequence ID" value="KAG5635859.1"/>
    <property type="molecule type" value="Genomic_DNA"/>
</dbReference>
<dbReference type="InterPro" id="IPR041078">
    <property type="entry name" value="Plavaka"/>
</dbReference>
<dbReference type="OrthoDB" id="3199698at2759"/>
<sequence>PIPEPEPAAPLDATPENQWSPFSDRLAFDWAQHHYVHLQSSEDEIHEGLEIWHATVIKHDSEHTSKGHVPWQNAHDLEATIDSIKAGAVGWKTYKFHYLGPKPQTAPQWMETEYKLNTCNVLEILEQQLHTSEFDGQCEYSPYEEYGPDGHKIYSNLMSAAWARQDCKRSLHSQDNACA</sequence>
<dbReference type="Proteomes" id="UP000775547">
    <property type="component" value="Unassembled WGS sequence"/>
</dbReference>
<comment type="caution">
    <text evidence="1">The sequence shown here is derived from an EMBL/GenBank/DDBJ whole genome shotgun (WGS) entry which is preliminary data.</text>
</comment>
<dbReference type="Pfam" id="PF18759">
    <property type="entry name" value="Plavaka"/>
    <property type="match status" value="1"/>
</dbReference>
<feature type="non-terminal residue" evidence="1">
    <location>
        <position position="1"/>
    </location>
</feature>